<keyword evidence="2" id="KW-1185">Reference proteome</keyword>
<dbReference type="Proteomes" id="UP000316882">
    <property type="component" value="Unassembled WGS sequence"/>
</dbReference>
<accession>A0A4Y3P892</accession>
<sequence length="123" mass="12843">MISYVITDDADHHVVQKGSVTVTADFAINNDVTLTAKPTAMFTIDSAAKVIDGSAVFFSGSTYVGSALMGHLEGPDGATVKLFSASHVEKGSFDLLETGDYVLVTATDGTTTATYTILFVTTP</sequence>
<evidence type="ECO:0000313" key="1">
    <source>
        <dbReference type="EMBL" id="GEB30670.1"/>
    </source>
</evidence>
<comment type="caution">
    <text evidence="1">The sequence shown here is derived from an EMBL/GenBank/DDBJ whole genome shotgun (WGS) entry which is preliminary data.</text>
</comment>
<dbReference type="AlphaFoldDB" id="A0A4Y3P892"/>
<organism evidence="1 2">
    <name type="scientific">Brevibacillus parabrevis</name>
    <dbReference type="NCBI Taxonomy" id="54914"/>
    <lineage>
        <taxon>Bacteria</taxon>
        <taxon>Bacillati</taxon>
        <taxon>Bacillota</taxon>
        <taxon>Bacilli</taxon>
        <taxon>Bacillales</taxon>
        <taxon>Paenibacillaceae</taxon>
        <taxon>Brevibacillus</taxon>
    </lineage>
</organism>
<name>A0A4Y3P892_BREPA</name>
<protein>
    <submittedName>
        <fullName evidence="1">Uncharacterized protein</fullName>
    </submittedName>
</protein>
<dbReference type="EMBL" id="BJMH01000001">
    <property type="protein sequence ID" value="GEB30670.1"/>
    <property type="molecule type" value="Genomic_DNA"/>
</dbReference>
<evidence type="ECO:0000313" key="2">
    <source>
        <dbReference type="Proteomes" id="UP000316882"/>
    </source>
</evidence>
<gene>
    <name evidence="1" type="ORF">BPA01_02500</name>
</gene>
<proteinExistence type="predicted"/>
<reference evidence="1 2" key="1">
    <citation type="submission" date="2019-06" db="EMBL/GenBank/DDBJ databases">
        <title>Whole genome shotgun sequence of Brevibacillus parabrevis NBRC 12334.</title>
        <authorList>
            <person name="Hosoyama A."/>
            <person name="Uohara A."/>
            <person name="Ohji S."/>
            <person name="Ichikawa N."/>
        </authorList>
    </citation>
    <scope>NUCLEOTIDE SEQUENCE [LARGE SCALE GENOMIC DNA]</scope>
    <source>
        <strain evidence="1 2">NBRC 12334</strain>
    </source>
</reference>